<dbReference type="InterPro" id="IPR012337">
    <property type="entry name" value="RNaseH-like_sf"/>
</dbReference>
<dbReference type="PANTHER" id="PTHR37984:SF5">
    <property type="entry name" value="PROTEIN NYNRIN-LIKE"/>
    <property type="match status" value="1"/>
</dbReference>
<dbReference type="InParanoid" id="H3APA7"/>
<dbReference type="InterPro" id="IPR036397">
    <property type="entry name" value="RNaseH_sf"/>
</dbReference>
<proteinExistence type="predicted"/>
<dbReference type="EMBL" id="AFYH01184759">
    <property type="status" value="NOT_ANNOTATED_CDS"/>
    <property type="molecule type" value="Genomic_DNA"/>
</dbReference>
<name>H3APA7_LATCH</name>
<keyword evidence="3" id="KW-1185">Reference proteome</keyword>
<organism evidence="2 3">
    <name type="scientific">Latimeria chalumnae</name>
    <name type="common">Coelacanth</name>
    <dbReference type="NCBI Taxonomy" id="7897"/>
    <lineage>
        <taxon>Eukaryota</taxon>
        <taxon>Metazoa</taxon>
        <taxon>Chordata</taxon>
        <taxon>Craniata</taxon>
        <taxon>Vertebrata</taxon>
        <taxon>Euteleostomi</taxon>
        <taxon>Coelacanthiformes</taxon>
        <taxon>Coelacanthidae</taxon>
        <taxon>Latimeria</taxon>
    </lineage>
</organism>
<dbReference type="GO" id="GO:0015074">
    <property type="term" value="P:DNA integration"/>
    <property type="evidence" value="ECO:0007669"/>
    <property type="project" value="InterPro"/>
</dbReference>
<dbReference type="InterPro" id="IPR001584">
    <property type="entry name" value="Integrase_cat-core"/>
</dbReference>
<dbReference type="Proteomes" id="UP000008672">
    <property type="component" value="Unassembled WGS sequence"/>
</dbReference>
<feature type="domain" description="Integrase catalytic" evidence="1">
    <location>
        <begin position="1"/>
        <end position="95"/>
    </location>
</feature>
<evidence type="ECO:0000259" key="1">
    <source>
        <dbReference type="PROSITE" id="PS50994"/>
    </source>
</evidence>
<sequence>MVTDNRPQFVQKAFKKLEHQYNFNHITTSPHYPQVNGKAERAMQAAKRVLKQKDPFLALLHYRVTLLNATKSSPAQLIMERQLRRTPIPTLEKALTP</sequence>
<dbReference type="GO" id="GO:0003676">
    <property type="term" value="F:nucleic acid binding"/>
    <property type="evidence" value="ECO:0007669"/>
    <property type="project" value="InterPro"/>
</dbReference>
<reference evidence="2" key="3">
    <citation type="submission" date="2025-09" db="UniProtKB">
        <authorList>
            <consortium name="Ensembl"/>
        </authorList>
    </citation>
    <scope>IDENTIFICATION</scope>
</reference>
<reference evidence="3" key="1">
    <citation type="submission" date="2011-08" db="EMBL/GenBank/DDBJ databases">
        <title>The draft genome of Latimeria chalumnae.</title>
        <authorList>
            <person name="Di Palma F."/>
            <person name="Alfoldi J."/>
            <person name="Johnson J."/>
            <person name="Berlin A."/>
            <person name="Gnerre S."/>
            <person name="Jaffe D."/>
            <person name="MacCallum I."/>
            <person name="Young S."/>
            <person name="Walker B.J."/>
            <person name="Lander E."/>
            <person name="Lindblad-Toh K."/>
        </authorList>
    </citation>
    <scope>NUCLEOTIDE SEQUENCE [LARGE SCALE GENOMIC DNA]</scope>
    <source>
        <strain evidence="3">Wild caught</strain>
    </source>
</reference>
<dbReference type="AlphaFoldDB" id="H3APA7"/>
<accession>H3APA7</accession>
<dbReference type="PANTHER" id="PTHR37984">
    <property type="entry name" value="PROTEIN CBG26694"/>
    <property type="match status" value="1"/>
</dbReference>
<protein>
    <recommendedName>
        <fullName evidence="1">Integrase catalytic domain-containing protein</fullName>
    </recommendedName>
</protein>
<dbReference type="Ensembl" id="ENSLACT00000011566.1">
    <property type="protein sequence ID" value="ENSLACP00000011478.1"/>
    <property type="gene ID" value="ENSLACG00000010097.1"/>
</dbReference>
<dbReference type="GeneTree" id="ENSGT01140000283146"/>
<evidence type="ECO:0000313" key="3">
    <source>
        <dbReference type="Proteomes" id="UP000008672"/>
    </source>
</evidence>
<dbReference type="InterPro" id="IPR050951">
    <property type="entry name" value="Retrovirus_Pol_polyprotein"/>
</dbReference>
<evidence type="ECO:0000313" key="2">
    <source>
        <dbReference type="Ensembl" id="ENSLACP00000011478.1"/>
    </source>
</evidence>
<dbReference type="Gene3D" id="3.30.420.10">
    <property type="entry name" value="Ribonuclease H-like superfamily/Ribonuclease H"/>
    <property type="match status" value="1"/>
</dbReference>
<dbReference type="SUPFAM" id="SSF53098">
    <property type="entry name" value="Ribonuclease H-like"/>
    <property type="match status" value="1"/>
</dbReference>
<dbReference type="PROSITE" id="PS50994">
    <property type="entry name" value="INTEGRASE"/>
    <property type="match status" value="1"/>
</dbReference>
<dbReference type="OMA" id="PMAKENG"/>
<dbReference type="HOGENOM" id="CLU_184153_0_0_1"/>
<reference evidence="2" key="2">
    <citation type="submission" date="2025-08" db="UniProtKB">
        <authorList>
            <consortium name="Ensembl"/>
        </authorList>
    </citation>
    <scope>IDENTIFICATION</scope>
</reference>